<organism evidence="7 8">
    <name type="scientific">Rapidithrix thailandica</name>
    <dbReference type="NCBI Taxonomy" id="413964"/>
    <lineage>
        <taxon>Bacteria</taxon>
        <taxon>Pseudomonadati</taxon>
        <taxon>Bacteroidota</taxon>
        <taxon>Cytophagia</taxon>
        <taxon>Cytophagales</taxon>
        <taxon>Flammeovirgaceae</taxon>
        <taxon>Rapidithrix</taxon>
    </lineage>
</organism>
<sequence length="213" mass="23238">MYTELFVTHKITVQLFLLIYLIKSVLLLINKQAALEKITKVIKVPEMIISFLFLATGIGMLFQVPEVPVLLMAKFAVVAMAIPVAIIGFKKQNKGLALLSFIMIVGAYGMAEINKKKKTKRVEIAGEVATDPANASYNLQAHGKVVYSSYCTTCHGEGGDLGAAGAKNLKESQLNTEEILQIIVNGKNAMPAYKALEEQEVKAVTSYVESLKN</sequence>
<reference evidence="7 8" key="1">
    <citation type="submission" date="2024-04" db="EMBL/GenBank/DDBJ databases">
        <title>Novel genus in family Flammeovirgaceae.</title>
        <authorList>
            <person name="Nguyen T.H."/>
            <person name="Vuong T.Q."/>
            <person name="Le H."/>
            <person name="Kim S.-G."/>
        </authorList>
    </citation>
    <scope>NUCLEOTIDE SEQUENCE [LARGE SCALE GENOMIC DNA]</scope>
    <source>
        <strain evidence="7 8">JCM 23209</strain>
    </source>
</reference>
<feature type="transmembrane region" description="Helical" evidence="5">
    <location>
        <begin position="68"/>
        <end position="88"/>
    </location>
</feature>
<dbReference type="GO" id="GO:0046872">
    <property type="term" value="F:metal ion binding"/>
    <property type="evidence" value="ECO:0007669"/>
    <property type="project" value="UniProtKB-KW"/>
</dbReference>
<dbReference type="PROSITE" id="PS51007">
    <property type="entry name" value="CYTC"/>
    <property type="match status" value="1"/>
</dbReference>
<feature type="transmembrane region" description="Helical" evidence="5">
    <location>
        <begin position="12"/>
        <end position="29"/>
    </location>
</feature>
<evidence type="ECO:0000313" key="7">
    <source>
        <dbReference type="EMBL" id="MEN7547311.1"/>
    </source>
</evidence>
<dbReference type="RefSeq" id="WP_346820095.1">
    <property type="nucleotide sequence ID" value="NZ_JBDKWZ010000002.1"/>
</dbReference>
<evidence type="ECO:0000256" key="2">
    <source>
        <dbReference type="ARBA" id="ARBA00022723"/>
    </source>
</evidence>
<protein>
    <submittedName>
        <fullName evidence="7">Cytochrome c</fullName>
    </submittedName>
</protein>
<keyword evidence="3 4" id="KW-0408">Iron</keyword>
<dbReference type="InterPro" id="IPR009056">
    <property type="entry name" value="Cyt_c-like_dom"/>
</dbReference>
<evidence type="ECO:0000256" key="5">
    <source>
        <dbReference type="SAM" id="Phobius"/>
    </source>
</evidence>
<dbReference type="SUPFAM" id="SSF46626">
    <property type="entry name" value="Cytochrome c"/>
    <property type="match status" value="1"/>
</dbReference>
<dbReference type="Proteomes" id="UP001403385">
    <property type="component" value="Unassembled WGS sequence"/>
</dbReference>
<feature type="transmembrane region" description="Helical" evidence="5">
    <location>
        <begin position="95"/>
        <end position="111"/>
    </location>
</feature>
<keyword evidence="1 4" id="KW-0349">Heme</keyword>
<dbReference type="Gene3D" id="1.10.760.10">
    <property type="entry name" value="Cytochrome c-like domain"/>
    <property type="match status" value="1"/>
</dbReference>
<keyword evidence="8" id="KW-1185">Reference proteome</keyword>
<evidence type="ECO:0000256" key="3">
    <source>
        <dbReference type="ARBA" id="ARBA00023004"/>
    </source>
</evidence>
<gene>
    <name evidence="7" type="ORF">AAG747_05290</name>
</gene>
<name>A0AAW9S9C9_9BACT</name>
<proteinExistence type="predicted"/>
<dbReference type="InterPro" id="IPR036909">
    <property type="entry name" value="Cyt_c-like_dom_sf"/>
</dbReference>
<evidence type="ECO:0000256" key="1">
    <source>
        <dbReference type="ARBA" id="ARBA00022617"/>
    </source>
</evidence>
<keyword evidence="5" id="KW-0472">Membrane</keyword>
<evidence type="ECO:0000313" key="8">
    <source>
        <dbReference type="Proteomes" id="UP001403385"/>
    </source>
</evidence>
<evidence type="ECO:0000259" key="6">
    <source>
        <dbReference type="PROSITE" id="PS51007"/>
    </source>
</evidence>
<keyword evidence="2 4" id="KW-0479">Metal-binding</keyword>
<dbReference type="EMBL" id="JBDKWZ010000002">
    <property type="protein sequence ID" value="MEN7547311.1"/>
    <property type="molecule type" value="Genomic_DNA"/>
</dbReference>
<keyword evidence="5" id="KW-1133">Transmembrane helix</keyword>
<accession>A0AAW9S9C9</accession>
<keyword evidence="5" id="KW-0812">Transmembrane</keyword>
<comment type="caution">
    <text evidence="7">The sequence shown here is derived from an EMBL/GenBank/DDBJ whole genome shotgun (WGS) entry which is preliminary data.</text>
</comment>
<feature type="transmembrane region" description="Helical" evidence="5">
    <location>
        <begin position="41"/>
        <end position="62"/>
    </location>
</feature>
<dbReference type="AlphaFoldDB" id="A0AAW9S9C9"/>
<dbReference type="GO" id="GO:0009055">
    <property type="term" value="F:electron transfer activity"/>
    <property type="evidence" value="ECO:0007669"/>
    <property type="project" value="InterPro"/>
</dbReference>
<evidence type="ECO:0000256" key="4">
    <source>
        <dbReference type="PROSITE-ProRule" id="PRU00433"/>
    </source>
</evidence>
<dbReference type="Pfam" id="PF13442">
    <property type="entry name" value="Cytochrome_CBB3"/>
    <property type="match status" value="1"/>
</dbReference>
<dbReference type="GO" id="GO:0020037">
    <property type="term" value="F:heme binding"/>
    <property type="evidence" value="ECO:0007669"/>
    <property type="project" value="InterPro"/>
</dbReference>
<feature type="domain" description="Cytochrome c" evidence="6">
    <location>
        <begin position="138"/>
        <end position="212"/>
    </location>
</feature>